<gene>
    <name evidence="3" type="ORF">GCM10022403_032580</name>
</gene>
<feature type="chain" id="PRO_5045636622" description="Secreted protein" evidence="2">
    <location>
        <begin position="35"/>
        <end position="106"/>
    </location>
</feature>
<feature type="region of interest" description="Disordered" evidence="1">
    <location>
        <begin position="70"/>
        <end position="95"/>
    </location>
</feature>
<keyword evidence="4" id="KW-1185">Reference proteome</keyword>
<evidence type="ECO:0000256" key="2">
    <source>
        <dbReference type="SAM" id="SignalP"/>
    </source>
</evidence>
<name>A0ABP7HKI9_9ACTN</name>
<evidence type="ECO:0008006" key="5">
    <source>
        <dbReference type="Google" id="ProtNLM"/>
    </source>
</evidence>
<proteinExistence type="predicted"/>
<comment type="caution">
    <text evidence="3">The sequence shown here is derived from an EMBL/GenBank/DDBJ whole genome shotgun (WGS) entry which is preliminary data.</text>
</comment>
<evidence type="ECO:0000313" key="4">
    <source>
        <dbReference type="Proteomes" id="UP001501009"/>
    </source>
</evidence>
<sequence length="106" mass="11123">MSTVRSLPRGRAWLRTLVLLLALLVPGTHVEVHAAPSAATETVEYDALDAALRPPADALHCTVVALRPTPLQAPAPAPGTPADRPLPGPPRPPHALTALRSVVLRC</sequence>
<dbReference type="Proteomes" id="UP001501009">
    <property type="component" value="Unassembled WGS sequence"/>
</dbReference>
<feature type="signal peptide" evidence="2">
    <location>
        <begin position="1"/>
        <end position="34"/>
    </location>
</feature>
<organism evidence="3 4">
    <name type="scientific">Streptomyces coacervatus</name>
    <dbReference type="NCBI Taxonomy" id="647381"/>
    <lineage>
        <taxon>Bacteria</taxon>
        <taxon>Bacillati</taxon>
        <taxon>Actinomycetota</taxon>
        <taxon>Actinomycetes</taxon>
        <taxon>Kitasatosporales</taxon>
        <taxon>Streptomycetaceae</taxon>
        <taxon>Streptomyces</taxon>
    </lineage>
</organism>
<protein>
    <recommendedName>
        <fullName evidence="5">Secreted protein</fullName>
    </recommendedName>
</protein>
<reference evidence="4" key="1">
    <citation type="journal article" date="2019" name="Int. J. Syst. Evol. Microbiol.">
        <title>The Global Catalogue of Microorganisms (GCM) 10K type strain sequencing project: providing services to taxonomists for standard genome sequencing and annotation.</title>
        <authorList>
            <consortium name="The Broad Institute Genomics Platform"/>
            <consortium name="The Broad Institute Genome Sequencing Center for Infectious Disease"/>
            <person name="Wu L."/>
            <person name="Ma J."/>
        </authorList>
    </citation>
    <scope>NUCLEOTIDE SEQUENCE [LARGE SCALE GENOMIC DNA]</scope>
    <source>
        <strain evidence="4">JCM 17138</strain>
    </source>
</reference>
<evidence type="ECO:0000256" key="1">
    <source>
        <dbReference type="SAM" id="MobiDB-lite"/>
    </source>
</evidence>
<feature type="compositionally biased region" description="Pro residues" evidence="1">
    <location>
        <begin position="71"/>
        <end position="93"/>
    </location>
</feature>
<dbReference type="EMBL" id="BAABDE010000015">
    <property type="protein sequence ID" value="GAA3796210.1"/>
    <property type="molecule type" value="Genomic_DNA"/>
</dbReference>
<accession>A0ABP7HKI9</accession>
<evidence type="ECO:0000313" key="3">
    <source>
        <dbReference type="EMBL" id="GAA3796210.1"/>
    </source>
</evidence>
<dbReference type="RefSeq" id="WP_275781970.1">
    <property type="nucleotide sequence ID" value="NZ_BAABDE010000015.1"/>
</dbReference>
<keyword evidence="2" id="KW-0732">Signal</keyword>